<accession>A0ABV0AX88</accession>
<feature type="compositionally biased region" description="Basic and acidic residues" evidence="1">
    <location>
        <begin position="76"/>
        <end position="85"/>
    </location>
</feature>
<dbReference type="Proteomes" id="UP001447516">
    <property type="component" value="Unassembled WGS sequence"/>
</dbReference>
<dbReference type="RefSeq" id="WP_346229217.1">
    <property type="nucleotide sequence ID" value="NZ_JBDJAW010000032.1"/>
</dbReference>
<sequence length="105" mass="11225">MSGGSDSDDVYASVTAASDPVDLAEALAHEQGLDQDFKLTAGHSVDLFETGVLPNPLLPSRLECSIAKHQRSGYSSDKHDRDSKRQQPVGGDDVDKPPESQDDDS</sequence>
<name>A0ABV0AX88_9ACTN</name>
<feature type="region of interest" description="Disordered" evidence="1">
    <location>
        <begin position="68"/>
        <end position="105"/>
    </location>
</feature>
<dbReference type="EMBL" id="JBDJAW010000032">
    <property type="protein sequence ID" value="MEN3539315.1"/>
    <property type="molecule type" value="Genomic_DNA"/>
</dbReference>
<comment type="caution">
    <text evidence="2">The sequence shown here is derived from an EMBL/GenBank/DDBJ whole genome shotgun (WGS) entry which is preliminary data.</text>
</comment>
<evidence type="ECO:0000313" key="2">
    <source>
        <dbReference type="EMBL" id="MEN3539315.1"/>
    </source>
</evidence>
<keyword evidence="3" id="KW-1185">Reference proteome</keyword>
<reference evidence="2 3" key="1">
    <citation type="submission" date="2024-05" db="EMBL/GenBank/DDBJ databases">
        <title>Microbispora sp.ZYX-F-249.</title>
        <authorList>
            <person name="Xie H."/>
        </authorList>
    </citation>
    <scope>NUCLEOTIDE SEQUENCE [LARGE SCALE GENOMIC DNA]</scope>
    <source>
        <strain evidence="2 3">ZYX-F-249</strain>
    </source>
</reference>
<protein>
    <submittedName>
        <fullName evidence="2">Uncharacterized protein</fullName>
    </submittedName>
</protein>
<organism evidence="2 3">
    <name type="scientific">Microbispora maris</name>
    <dbReference type="NCBI Taxonomy" id="3144104"/>
    <lineage>
        <taxon>Bacteria</taxon>
        <taxon>Bacillati</taxon>
        <taxon>Actinomycetota</taxon>
        <taxon>Actinomycetes</taxon>
        <taxon>Streptosporangiales</taxon>
        <taxon>Streptosporangiaceae</taxon>
        <taxon>Microbispora</taxon>
    </lineage>
</organism>
<proteinExistence type="predicted"/>
<gene>
    <name evidence="2" type="ORF">AAH991_29670</name>
</gene>
<evidence type="ECO:0000313" key="3">
    <source>
        <dbReference type="Proteomes" id="UP001447516"/>
    </source>
</evidence>
<evidence type="ECO:0000256" key="1">
    <source>
        <dbReference type="SAM" id="MobiDB-lite"/>
    </source>
</evidence>